<dbReference type="Proteomes" id="UP001432014">
    <property type="component" value="Chromosome"/>
</dbReference>
<dbReference type="RefSeq" id="WP_329500142.1">
    <property type="nucleotide sequence ID" value="NZ_CP108460.1"/>
</dbReference>
<dbReference type="InterPro" id="IPR016024">
    <property type="entry name" value="ARM-type_fold"/>
</dbReference>
<dbReference type="Gene3D" id="1.25.10.10">
    <property type="entry name" value="Leucine-rich Repeat Variant"/>
    <property type="match status" value="2"/>
</dbReference>
<dbReference type="SUPFAM" id="SSF48371">
    <property type="entry name" value="ARM repeat"/>
    <property type="match status" value="2"/>
</dbReference>
<reference evidence="2 3" key="1">
    <citation type="submission" date="2022-10" db="EMBL/GenBank/DDBJ databases">
        <title>The complete genomes of actinobacterial strains from the NBC collection.</title>
        <authorList>
            <person name="Joergensen T.S."/>
            <person name="Alvarez Arevalo M."/>
            <person name="Sterndorff E.B."/>
            <person name="Faurdal D."/>
            <person name="Vuksanovic O."/>
            <person name="Mourched A.-S."/>
            <person name="Charusanti P."/>
            <person name="Shaw S."/>
            <person name="Blin K."/>
            <person name="Weber T."/>
        </authorList>
    </citation>
    <scope>NUCLEOTIDE SEQUENCE [LARGE SCALE GENOMIC DNA]</scope>
    <source>
        <strain evidence="2 3">NBC_01247</strain>
    </source>
</reference>
<evidence type="ECO:0000313" key="3">
    <source>
        <dbReference type="Proteomes" id="UP001432014"/>
    </source>
</evidence>
<accession>A0ABZ1W325</accession>
<dbReference type="Pfam" id="PF13646">
    <property type="entry name" value="HEAT_2"/>
    <property type="match status" value="2"/>
</dbReference>
<dbReference type="EMBL" id="CP108482">
    <property type="protein sequence ID" value="WUS55238.1"/>
    <property type="molecule type" value="Genomic_DNA"/>
</dbReference>
<dbReference type="InterPro" id="IPR011989">
    <property type="entry name" value="ARM-like"/>
</dbReference>
<proteinExistence type="predicted"/>
<dbReference type="SMART" id="SM00567">
    <property type="entry name" value="EZ_HEAT"/>
    <property type="match status" value="6"/>
</dbReference>
<gene>
    <name evidence="2" type="ORF">OG469_06750</name>
</gene>
<protein>
    <submittedName>
        <fullName evidence="2">HEAT repeat domain-containing protein</fullName>
    </submittedName>
</protein>
<dbReference type="InterPro" id="IPR004155">
    <property type="entry name" value="PBS_lyase_HEAT"/>
</dbReference>
<evidence type="ECO:0000313" key="2">
    <source>
        <dbReference type="EMBL" id="WUS55238.1"/>
    </source>
</evidence>
<feature type="region of interest" description="Disordered" evidence="1">
    <location>
        <begin position="1084"/>
        <end position="1129"/>
    </location>
</feature>
<evidence type="ECO:0000256" key="1">
    <source>
        <dbReference type="SAM" id="MobiDB-lite"/>
    </source>
</evidence>
<name>A0ABZ1W325_9ACTN</name>
<keyword evidence="3" id="KW-1185">Reference proteome</keyword>
<organism evidence="2 3">
    <name type="scientific">Kitasatospora herbaricolor</name>
    <dbReference type="NCBI Taxonomy" id="68217"/>
    <lineage>
        <taxon>Bacteria</taxon>
        <taxon>Bacillati</taxon>
        <taxon>Actinomycetota</taxon>
        <taxon>Actinomycetes</taxon>
        <taxon>Kitasatosporales</taxon>
        <taxon>Streptomycetaceae</taxon>
        <taxon>Kitasatospora</taxon>
    </lineage>
</organism>
<sequence length="1611" mass="168950">MTTPADEALDDALRRADTGRLTGLLDPRDCPPAVLELLLRHGDQQVRLFGLALLTDRLAAHPVGDGERAELARLLPAVPPAPAEAALLLAGLYRRLAPQLIGQPRPPWREAGLPAPVRLAWLRAELLDDPAVLRREPRGELLHQAVRGLSATEARRPDRLVTELAAGADGVLHAEALRLARQGLRAGVLAPALVRTLLAALLDSGDAEAAAGALRELAEPWAVPDPLPAGRLAAFLTATAVAAAPGPAEAALTAAARHGHPGLLRRAVEDRTLPPALRRRALELLGGLAGRADIGALTAVAASDPLLLAGPALTCLRGLHRRGHFAAGPEVPAVLGLALADHGVPAGEVATVLFTSRQEVFRWLLDAPADDPDWPRRLDLLVALAGQGAAGLPIGEAVTELLPAAPDPRPFLRALRALRHAPAEAAVLAALPAAPPDALEALEAVGGARTVGALRAGLGLDPDGGGNGPEGPGVIAAPLRAVRHQALALLWHLTEDTEQRRALLERLDPVDLPARIAADLGGPDERELALLRSHLDQADPVAALCRLAAHGSAATLPVIGDLLLRVVADLAASRAPDAPAPPLAPGRPAAEPTVPQEVLDAVGALGARLHARRRIRPVCLLDTPDPAAAGHALTASLALDLLDRPGRTASEQAVLLELLLRAPSVDTRARVRRLLRHRDRHVRKHVIALLARDATGEDARALSATLVPLTTAPDAQTVRQALLALGRARAHWAGDAVAACLDHPVMNVRKTAAEVLTHSGTPATVPALLRHLGGTDNPGLRGLLVQALRAVLGDAYPATVLAAAEQQRDPRVRDALLAALDGVLPARSLPALESQRSPLVAPLLALIAAGRVAPARPDGPPAAEPSLAALRAAEQEVSTERELVAMPARHGHRAPAGWRSTADAGTDTDLDALLRGGWDDALAARIAARPDTPHPAATAAHRSLLADWLRLARSRATLRRPALRLALRCCPAPRTEGEGRLLARFAPVLLAELAGATGQDRPELLAALDTAAPLLSAVQAQAVTAAVRALPPAPTDGPATLALLRRCGAVPLRADVERALAGARLGPDPWQGEPAVLREAFGRTEPPARHAPPPPGTAPSARHAPPPPGTAPSARHAPPPPGTSPDLAGVRAGALAAGTAHWRAALTEAVGTPAALAGFRQRPEGRPGSRDVLDALIEVHHGAGPLVRAALLDWMTELQPLGAPPWTLTENAQAPAPAARTVRAEDLDQPDSAALRGRLLAGLESPAADRREAAATALLRRPESAARIPVLLAHLRGRVDAPAHSSALARTLPALAAALLRAPDVRRERVALLALRLDPWDVVPLLPTLLEWWEDGPPADRPLLTRALRRAPADVLAERLDGRLAAGAWGFLDLLAGQPLLRTPELARTCRRLRAEGRKDLAAGLRPVDGPLRAAGSAERDAGVLAALRDRSPAAPVRPRHPSRRELLELARTGGPEEIRRALVALAEHQGDRGRRRGPERDGELIELLTELLRHPLAKVRLRAHRTSRALLDRPTHLGLTAVLLDDPQPEVVRTAVRTLCRAGWAPAVPAVTGLLEHPHPAVRRAAAEGLAGLGVPAVPALRRAADHARPDRRARYTEVLDRIAAEGGPG</sequence>